<evidence type="ECO:0000313" key="3">
    <source>
        <dbReference type="EMBL" id="VFK71410.1"/>
    </source>
</evidence>
<dbReference type="AlphaFoldDB" id="A0A451AZG5"/>
<dbReference type="EMBL" id="CAADGD010000064">
    <property type="protein sequence ID" value="VFK71410.1"/>
    <property type="molecule type" value="Genomic_DNA"/>
</dbReference>
<keyword evidence="1" id="KW-0812">Transmembrane</keyword>
<proteinExistence type="predicted"/>
<evidence type="ECO:0000313" key="2">
    <source>
        <dbReference type="EMBL" id="VFK65290.1"/>
    </source>
</evidence>
<keyword evidence="1" id="KW-0472">Membrane</keyword>
<gene>
    <name evidence="2" type="ORF">BECKUNK1418G_GA0071005_106020</name>
    <name evidence="3" type="ORF">BECKUNK1418H_GA0071006_106420</name>
</gene>
<reference evidence="3" key="1">
    <citation type="submission" date="2019-02" db="EMBL/GenBank/DDBJ databases">
        <authorList>
            <person name="Gruber-Vodicka R. H."/>
            <person name="Seah K. B. B."/>
        </authorList>
    </citation>
    <scope>NUCLEOTIDE SEQUENCE</scope>
    <source>
        <strain evidence="3">BECK_BY19</strain>
        <strain evidence="2">BECK_BY8</strain>
    </source>
</reference>
<organism evidence="3">
    <name type="scientific">Candidatus Kentrum sp. UNK</name>
    <dbReference type="NCBI Taxonomy" id="2126344"/>
    <lineage>
        <taxon>Bacteria</taxon>
        <taxon>Pseudomonadati</taxon>
        <taxon>Pseudomonadota</taxon>
        <taxon>Gammaproteobacteria</taxon>
        <taxon>Candidatus Kentrum</taxon>
    </lineage>
</organism>
<dbReference type="EMBL" id="CAADFZ010000060">
    <property type="protein sequence ID" value="VFK65290.1"/>
    <property type="molecule type" value="Genomic_DNA"/>
</dbReference>
<accession>A0A451AZG5</accession>
<name>A0A451AZG5_9GAMM</name>
<keyword evidence="1" id="KW-1133">Transmembrane helix</keyword>
<evidence type="ECO:0000256" key="1">
    <source>
        <dbReference type="SAM" id="Phobius"/>
    </source>
</evidence>
<feature type="transmembrane region" description="Helical" evidence="1">
    <location>
        <begin position="89"/>
        <end position="109"/>
    </location>
</feature>
<sequence length="116" mass="12803">MGIESRRYLSGVEDIENRKKRQGKHPAFSVPVSQGGNAMVCAVIAWTPIQPADRAKTEKGTLITNVSKLLGQPSRKNRLNMFQRGSQTYFIYFPLSFTIGSSFHGSLLAQDDGSLV</sequence>
<protein>
    <submittedName>
        <fullName evidence="3">Uncharacterized protein</fullName>
    </submittedName>
</protein>